<gene>
    <name evidence="2" type="primary">BQ5605_C023g09736</name>
    <name evidence="2" type="ORF">BQ5605_C023G09736</name>
</gene>
<proteinExistence type="predicted"/>
<sequence>MQRDWLSRPGSTDTVASARSDGQRPGVAGLCAGYWLALCTPNGGDNSSVAPSA</sequence>
<organism evidence="2 3">
    <name type="scientific">Microbotryum silenes-dioicae</name>
    <dbReference type="NCBI Taxonomy" id="796604"/>
    <lineage>
        <taxon>Eukaryota</taxon>
        <taxon>Fungi</taxon>
        <taxon>Dikarya</taxon>
        <taxon>Basidiomycota</taxon>
        <taxon>Pucciniomycotina</taxon>
        <taxon>Microbotryomycetes</taxon>
        <taxon>Microbotryales</taxon>
        <taxon>Microbotryaceae</taxon>
        <taxon>Microbotryum</taxon>
    </lineage>
</organism>
<feature type="region of interest" description="Disordered" evidence="1">
    <location>
        <begin position="1"/>
        <end position="24"/>
    </location>
</feature>
<evidence type="ECO:0000313" key="2">
    <source>
        <dbReference type="EMBL" id="SGZ24647.1"/>
    </source>
</evidence>
<keyword evidence="3" id="KW-1185">Reference proteome</keyword>
<dbReference type="EMBL" id="FQNC01000085">
    <property type="protein sequence ID" value="SGZ24647.1"/>
    <property type="molecule type" value="Genomic_DNA"/>
</dbReference>
<dbReference type="AlphaFoldDB" id="A0A2X0MLG7"/>
<accession>A0A2X0MLG7</accession>
<dbReference type="Proteomes" id="UP000249464">
    <property type="component" value="Unassembled WGS sequence"/>
</dbReference>
<reference evidence="2 3" key="1">
    <citation type="submission" date="2016-11" db="EMBL/GenBank/DDBJ databases">
        <authorList>
            <person name="Jaros S."/>
            <person name="Januszkiewicz K."/>
            <person name="Wedrychowicz H."/>
        </authorList>
    </citation>
    <scope>NUCLEOTIDE SEQUENCE [LARGE SCALE GENOMIC DNA]</scope>
</reference>
<name>A0A2X0MLG7_9BASI</name>
<evidence type="ECO:0000256" key="1">
    <source>
        <dbReference type="SAM" id="MobiDB-lite"/>
    </source>
</evidence>
<protein>
    <submittedName>
        <fullName evidence="2">BQ5605_C023g09736 protein</fullName>
    </submittedName>
</protein>
<evidence type="ECO:0000313" key="3">
    <source>
        <dbReference type="Proteomes" id="UP000249464"/>
    </source>
</evidence>